<dbReference type="PROSITE" id="PS50103">
    <property type="entry name" value="ZF_C3H1"/>
    <property type="match status" value="1"/>
</dbReference>
<keyword evidence="4" id="KW-1185">Reference proteome</keyword>
<evidence type="ECO:0000256" key="1">
    <source>
        <dbReference type="PROSITE-ProRule" id="PRU00723"/>
    </source>
</evidence>
<evidence type="ECO:0000313" key="4">
    <source>
        <dbReference type="Proteomes" id="UP000799772"/>
    </source>
</evidence>
<dbReference type="EMBL" id="ML978121">
    <property type="protein sequence ID" value="KAF2103889.1"/>
    <property type="molecule type" value="Genomic_DNA"/>
</dbReference>
<keyword evidence="1" id="KW-0862">Zinc</keyword>
<evidence type="ECO:0000259" key="2">
    <source>
        <dbReference type="PROSITE" id="PS50103"/>
    </source>
</evidence>
<comment type="caution">
    <text evidence="3">The sequence shown here is derived from an EMBL/GenBank/DDBJ whole genome shotgun (WGS) entry which is preliminary data.</text>
</comment>
<dbReference type="InterPro" id="IPR057683">
    <property type="entry name" value="DUF7923"/>
</dbReference>
<dbReference type="Pfam" id="PF25540">
    <property type="entry name" value="DUF7923"/>
    <property type="match status" value="1"/>
</dbReference>
<dbReference type="Pfam" id="PF25543">
    <property type="entry name" value="zf-CCCH_tandem"/>
    <property type="match status" value="1"/>
</dbReference>
<evidence type="ECO:0000313" key="3">
    <source>
        <dbReference type="EMBL" id="KAF2103889.1"/>
    </source>
</evidence>
<dbReference type="OrthoDB" id="3512845at2759"/>
<dbReference type="PANTHER" id="PTHR37543:SF1">
    <property type="entry name" value="CCCH ZINC FINGER DNA BINDING PROTEIN (AFU_ORTHOLOGUE AFUA_5G12760)"/>
    <property type="match status" value="1"/>
</dbReference>
<name>A0A9P4IMK0_9PEZI</name>
<protein>
    <recommendedName>
        <fullName evidence="2">C3H1-type domain-containing protein</fullName>
    </recommendedName>
</protein>
<dbReference type="Proteomes" id="UP000799772">
    <property type="component" value="Unassembled WGS sequence"/>
</dbReference>
<accession>A0A9P4IMK0</accession>
<keyword evidence="1" id="KW-0863">Zinc-finger</keyword>
<keyword evidence="1" id="KW-0479">Metal-binding</keyword>
<reference evidence="3" key="1">
    <citation type="journal article" date="2020" name="Stud. Mycol.">
        <title>101 Dothideomycetes genomes: a test case for predicting lifestyles and emergence of pathogens.</title>
        <authorList>
            <person name="Haridas S."/>
            <person name="Albert R."/>
            <person name="Binder M."/>
            <person name="Bloem J."/>
            <person name="Labutti K."/>
            <person name="Salamov A."/>
            <person name="Andreopoulos B."/>
            <person name="Baker S."/>
            <person name="Barry K."/>
            <person name="Bills G."/>
            <person name="Bluhm B."/>
            <person name="Cannon C."/>
            <person name="Castanera R."/>
            <person name="Culley D."/>
            <person name="Daum C."/>
            <person name="Ezra D."/>
            <person name="Gonzalez J."/>
            <person name="Henrissat B."/>
            <person name="Kuo A."/>
            <person name="Liang C."/>
            <person name="Lipzen A."/>
            <person name="Lutzoni F."/>
            <person name="Magnuson J."/>
            <person name="Mondo S."/>
            <person name="Nolan M."/>
            <person name="Ohm R."/>
            <person name="Pangilinan J."/>
            <person name="Park H.-J."/>
            <person name="Ramirez L."/>
            <person name="Alfaro M."/>
            <person name="Sun H."/>
            <person name="Tritt A."/>
            <person name="Yoshinaga Y."/>
            <person name="Zwiers L.-H."/>
            <person name="Turgeon B."/>
            <person name="Goodwin S."/>
            <person name="Spatafora J."/>
            <person name="Crous P."/>
            <person name="Grigoriev I."/>
        </authorList>
    </citation>
    <scope>NUCLEOTIDE SEQUENCE</scope>
    <source>
        <strain evidence="3">CBS 133067</strain>
    </source>
</reference>
<feature type="domain" description="C3H1-type" evidence="2">
    <location>
        <begin position="428"/>
        <end position="456"/>
    </location>
</feature>
<dbReference type="PANTHER" id="PTHR37543">
    <property type="entry name" value="CCCH ZINC FINGER DNA BINDING PROTEIN (AFU_ORTHOLOGUE AFUA_5G12760)"/>
    <property type="match status" value="1"/>
</dbReference>
<dbReference type="AlphaFoldDB" id="A0A9P4IMK0"/>
<dbReference type="InterPro" id="IPR057654">
    <property type="entry name" value="Znf-CCCH_tandem"/>
</dbReference>
<sequence>MAPPSSSQSIAGAVSQEQVDATTAELLQKYEKLKAYDNCKNQLIEELIFRYEYQNKAIAQNAEILQHAVALQKSNEALNERLRLQEESFNRNAFVLVLIDGDGMIFNEQALRGGAKGGRMAANYLHNCIKAHIEQTLPELHSGVKVITKMYGNRDGLGEALYRNGIVNDPGQADSFLWALTSPQPLCDFVDVGPGKDLAFVKISELFKLYVHDPHCRHIYLGCSGNDGYAQLLEPYAGHSSVIGRVTLVQGVPFKKELAALYFPSTQFNNLFRSLEINIYGLSVDADGNVVSGYAPGPIGTRISGAAAPTNRAHENYTPPTSSVTTTPFNAAAVPFLPRRLSSSTAASSEAQPKENPPNTWANLAKQAHVKAEAAAVVAAKAAAAGKVMLPPPTPQELLNKGIIPRNRNGQRIDPHPRAYDKDEVNCMRRMKLCNVQNLRGPCPFGSKCTHDHDYKPTKDELSVLKLVARLAPCNNGAECEDVGCIYGHRCIVASKPGLEGNGGKNCIMGDDCYFDAALHNVDTKLVLTTKI</sequence>
<proteinExistence type="predicted"/>
<gene>
    <name evidence="3" type="ORF">NA57DRAFT_70099</name>
</gene>
<dbReference type="GO" id="GO:0008270">
    <property type="term" value="F:zinc ion binding"/>
    <property type="evidence" value="ECO:0007669"/>
    <property type="project" value="UniProtKB-KW"/>
</dbReference>
<organism evidence="3 4">
    <name type="scientific">Rhizodiscina lignyota</name>
    <dbReference type="NCBI Taxonomy" id="1504668"/>
    <lineage>
        <taxon>Eukaryota</taxon>
        <taxon>Fungi</taxon>
        <taxon>Dikarya</taxon>
        <taxon>Ascomycota</taxon>
        <taxon>Pezizomycotina</taxon>
        <taxon>Dothideomycetes</taxon>
        <taxon>Pleosporomycetidae</taxon>
        <taxon>Aulographales</taxon>
        <taxon>Rhizodiscinaceae</taxon>
        <taxon>Rhizodiscina</taxon>
    </lineage>
</organism>
<dbReference type="InterPro" id="IPR000571">
    <property type="entry name" value="Znf_CCCH"/>
</dbReference>
<feature type="zinc finger region" description="C3H1-type" evidence="1">
    <location>
        <begin position="428"/>
        <end position="456"/>
    </location>
</feature>